<dbReference type="InterPro" id="IPR016024">
    <property type="entry name" value="ARM-type_fold"/>
</dbReference>
<evidence type="ECO:0000256" key="1">
    <source>
        <dbReference type="ARBA" id="ARBA00004514"/>
    </source>
</evidence>
<dbReference type="Proteomes" id="UP001153365">
    <property type="component" value="Unassembled WGS sequence"/>
</dbReference>
<dbReference type="InterPro" id="IPR051956">
    <property type="entry name" value="eIF2B_epsilon"/>
</dbReference>
<dbReference type="CDD" id="cd11558">
    <property type="entry name" value="W2_eIF2B_epsilon"/>
    <property type="match status" value="1"/>
</dbReference>
<dbReference type="GO" id="GO:0031369">
    <property type="term" value="F:translation initiation factor binding"/>
    <property type="evidence" value="ECO:0007669"/>
    <property type="project" value="InterPro"/>
</dbReference>
<keyword evidence="4" id="KW-0396">Initiation factor</keyword>
<comment type="similarity">
    <text evidence="2">Belongs to the eIF-2B gamma/epsilon subunits family.</text>
</comment>
<evidence type="ECO:0000313" key="10">
    <source>
        <dbReference type="EMBL" id="CAH7668258.1"/>
    </source>
</evidence>
<name>A0AAV0AJT9_PHAPC</name>
<gene>
    <name evidence="10" type="ORF">PPACK8108_LOCUS2741</name>
</gene>
<dbReference type="PROSITE" id="PS51363">
    <property type="entry name" value="W2"/>
    <property type="match status" value="1"/>
</dbReference>
<comment type="caution">
    <text evidence="10">The sequence shown here is derived from an EMBL/GenBank/DDBJ whole genome shotgun (WGS) entry which is preliminary data.</text>
</comment>
<dbReference type="EMBL" id="CALTRL010000456">
    <property type="protein sequence ID" value="CAH7668258.1"/>
    <property type="molecule type" value="Genomic_DNA"/>
</dbReference>
<dbReference type="GO" id="GO:0005085">
    <property type="term" value="F:guanyl-nucleotide exchange factor activity"/>
    <property type="evidence" value="ECO:0007669"/>
    <property type="project" value="InterPro"/>
</dbReference>
<accession>A0AAV0AJT9</accession>
<evidence type="ECO:0000256" key="8">
    <source>
        <dbReference type="ARBA" id="ARBA00046432"/>
    </source>
</evidence>
<keyword evidence="5" id="KW-0648">Protein biosynthesis</keyword>
<dbReference type="PANTHER" id="PTHR45887">
    <property type="entry name" value="TRANSLATION INITIATION FACTOR EIF-2B SUBUNIT EPSILON"/>
    <property type="match status" value="1"/>
</dbReference>
<dbReference type="Gene3D" id="1.25.40.180">
    <property type="match status" value="1"/>
</dbReference>
<protein>
    <recommendedName>
        <fullName evidence="6">Translation initiation factor eIF2B subunit epsilon</fullName>
    </recommendedName>
    <alternativeName>
        <fullName evidence="7">eIF2B GDP-GTP exchange factor subunit epsilon</fullName>
    </alternativeName>
</protein>
<evidence type="ECO:0000256" key="3">
    <source>
        <dbReference type="ARBA" id="ARBA00022490"/>
    </source>
</evidence>
<dbReference type="Gene3D" id="3.90.550.10">
    <property type="entry name" value="Spore Coat Polysaccharide Biosynthesis Protein SpsA, Chain A"/>
    <property type="match status" value="1"/>
</dbReference>
<dbReference type="InterPro" id="IPR044123">
    <property type="entry name" value="W2_eIF2B_epsilon"/>
</dbReference>
<comment type="subcellular location">
    <subcellularLocation>
        <location evidence="1">Cytoplasm</location>
        <location evidence="1">Cytosol</location>
    </subcellularLocation>
</comment>
<evidence type="ECO:0000256" key="7">
    <source>
        <dbReference type="ARBA" id="ARBA00044345"/>
    </source>
</evidence>
<dbReference type="InterPro" id="IPR056764">
    <property type="entry name" value="LbH_EIF2B3/5"/>
</dbReference>
<evidence type="ECO:0000313" key="11">
    <source>
        <dbReference type="Proteomes" id="UP001153365"/>
    </source>
</evidence>
<dbReference type="GO" id="GO:0003743">
    <property type="term" value="F:translation initiation factor activity"/>
    <property type="evidence" value="ECO:0007669"/>
    <property type="project" value="TreeGrafter"/>
</dbReference>
<dbReference type="GO" id="GO:0005851">
    <property type="term" value="C:eukaryotic translation initiation factor 2B complex"/>
    <property type="evidence" value="ECO:0007669"/>
    <property type="project" value="TreeGrafter"/>
</dbReference>
<reference evidence="10" key="1">
    <citation type="submission" date="2022-06" db="EMBL/GenBank/DDBJ databases">
        <authorList>
            <consortium name="SYNGENTA / RWTH Aachen University"/>
        </authorList>
    </citation>
    <scope>NUCLEOTIDE SEQUENCE</scope>
</reference>
<comment type="subunit">
    <text evidence="8">Component of the translation initiation factor 2B (eIF2B) complex which is a heterodecamer of two sets of five different subunits: alpha, beta, gamma, delta and epsilon. Subunits alpha, beta and delta comprise a regulatory subcomplex and subunits epsilon and gamma comprise a catalytic subcomplex. Within the complex, the hexameric regulatory complex resides at the center, with the two heterodimeric catalytic subcomplexes bound on opposite sides.</text>
</comment>
<evidence type="ECO:0000259" key="9">
    <source>
        <dbReference type="PROSITE" id="PS51363"/>
    </source>
</evidence>
<dbReference type="Pfam" id="PF25084">
    <property type="entry name" value="LbH_EIF2B"/>
    <property type="match status" value="1"/>
</dbReference>
<sequence length="722" mass="80110">MAPRERTKTEERETQAGLRDDSLLQAVLLVDTYGIEKSWGPLIKQDDDYDECLPWCLLPLLGRPILQWTLDSLALGGVQQIFLFAREGVEEIKEYLSKETTLLEPDSFMPVTIISTTAFSQGDVLREVDSRAILKTKTGSGSDIGTFVLVQCGYIGNLELSLASWKFTASRKSSGGLLCLSEITESKPDRASSSNSTLIHLLDQDYRVLYFQANQQKFPSTKYARIPTEFFQQSRECLLRADLESVGVDICSVEVPQLFTENFDYQQIRPDFVHGILTSELLGKTIRCEVVKESSCFGSGVNWATLVGDVKSYDYASKNILARRSQPLVLEQARLGKPSLFSQRHGMVYIADDVDLAKECTIESMVCLSKGCVVSHRATVSQSYIGSSTLIGDFSQIDCSYLFDKVLIGSNSRILQSIIGTDVVIKSNCIIEEGCLIGSGVVVEEGTDLRAVNVSLEGPEGSYKLPGARSKGVVWPRIEGSIRRSVSLGSGEDSDSNAEDERIDIRNHKFSRLGTSHKNPSFCSLASSALSLSSVPSVASSSPSTNIQDISSIGEVGSTTDFLMECIRSLERAFKEDHTLENASIELKTLRMASNVSQSRFRSVVLGRVCKLVHSEPSKLKKWGSLIKNLLGNDENLEDMEEVLLDLQRWSCENLKEDRLKFFSKILQYFYNEDVVTEEGIARWFKSSQSKVICGDEGLKLREVGGKMLQMLMDADEETDSE</sequence>
<keyword evidence="11" id="KW-1185">Reference proteome</keyword>
<dbReference type="AlphaFoldDB" id="A0AAV0AJT9"/>
<dbReference type="InterPro" id="IPR003307">
    <property type="entry name" value="W2_domain"/>
</dbReference>
<evidence type="ECO:0000256" key="5">
    <source>
        <dbReference type="ARBA" id="ARBA00022917"/>
    </source>
</evidence>
<evidence type="ECO:0000256" key="4">
    <source>
        <dbReference type="ARBA" id="ARBA00022540"/>
    </source>
</evidence>
<feature type="domain" description="W2" evidence="9">
    <location>
        <begin position="556"/>
        <end position="722"/>
    </location>
</feature>
<dbReference type="InterPro" id="IPR011004">
    <property type="entry name" value="Trimer_LpxA-like_sf"/>
</dbReference>
<evidence type="ECO:0000256" key="6">
    <source>
        <dbReference type="ARBA" id="ARBA00044144"/>
    </source>
</evidence>
<dbReference type="SUPFAM" id="SSF51161">
    <property type="entry name" value="Trimeric LpxA-like enzymes"/>
    <property type="match status" value="1"/>
</dbReference>
<organism evidence="10 11">
    <name type="scientific">Phakopsora pachyrhizi</name>
    <name type="common">Asian soybean rust disease fungus</name>
    <dbReference type="NCBI Taxonomy" id="170000"/>
    <lineage>
        <taxon>Eukaryota</taxon>
        <taxon>Fungi</taxon>
        <taxon>Dikarya</taxon>
        <taxon>Basidiomycota</taxon>
        <taxon>Pucciniomycotina</taxon>
        <taxon>Pucciniomycetes</taxon>
        <taxon>Pucciniales</taxon>
        <taxon>Phakopsoraceae</taxon>
        <taxon>Phakopsora</taxon>
    </lineage>
</organism>
<dbReference type="PANTHER" id="PTHR45887:SF1">
    <property type="entry name" value="TRANSLATION INITIATION FACTOR EIF-2B SUBUNIT EPSILON"/>
    <property type="match status" value="1"/>
</dbReference>
<evidence type="ECO:0000256" key="2">
    <source>
        <dbReference type="ARBA" id="ARBA00007878"/>
    </source>
</evidence>
<dbReference type="Gene3D" id="2.160.10.10">
    <property type="entry name" value="Hexapeptide repeat proteins"/>
    <property type="match status" value="1"/>
</dbReference>
<dbReference type="SUPFAM" id="SSF53448">
    <property type="entry name" value="Nucleotide-diphospho-sugar transferases"/>
    <property type="match status" value="1"/>
</dbReference>
<dbReference type="InterPro" id="IPR029044">
    <property type="entry name" value="Nucleotide-diphossugar_trans"/>
</dbReference>
<dbReference type="Pfam" id="PF02020">
    <property type="entry name" value="W2"/>
    <property type="match status" value="1"/>
</dbReference>
<keyword evidence="3" id="KW-0963">Cytoplasm</keyword>
<dbReference type="SUPFAM" id="SSF48371">
    <property type="entry name" value="ARM repeat"/>
    <property type="match status" value="1"/>
</dbReference>
<dbReference type="SMART" id="SM00515">
    <property type="entry name" value="eIF5C"/>
    <property type="match status" value="1"/>
</dbReference>
<proteinExistence type="inferred from homology"/>